<dbReference type="Gene3D" id="3.40.50.2300">
    <property type="match status" value="1"/>
</dbReference>
<sequence length="141" mass="15999">MIAEKSTLFEELRHLNLLLVEDDELLRNSLELFFENEGCRLLARGSAEEGLSVLRQQPFDVVITDFRLPGMNGLDFLRALQELQPDAQKILLTAYMNENVLAEAFRLGVHEFIEKPLSTDDVEDALVRILNRRGGAGKICQ</sequence>
<dbReference type="InterPro" id="IPR001789">
    <property type="entry name" value="Sig_transdc_resp-reg_receiver"/>
</dbReference>
<reference evidence="4" key="1">
    <citation type="journal article" date="2020" name="mSystems">
        <title>Genome- and Community-Level Interaction Insights into Carbon Utilization and Element Cycling Functions of Hydrothermarchaeota in Hydrothermal Sediment.</title>
        <authorList>
            <person name="Zhou Z."/>
            <person name="Liu Y."/>
            <person name="Xu W."/>
            <person name="Pan J."/>
            <person name="Luo Z.H."/>
            <person name="Li M."/>
        </authorList>
    </citation>
    <scope>NUCLEOTIDE SEQUENCE [LARGE SCALE GENOMIC DNA]</scope>
    <source>
        <strain evidence="4">SpSt-1224</strain>
    </source>
</reference>
<dbReference type="InterPro" id="IPR011006">
    <property type="entry name" value="CheY-like_superfamily"/>
</dbReference>
<dbReference type="Pfam" id="PF00072">
    <property type="entry name" value="Response_reg"/>
    <property type="match status" value="1"/>
</dbReference>
<evidence type="ECO:0000313" key="4">
    <source>
        <dbReference type="EMBL" id="HET98372.1"/>
    </source>
</evidence>
<dbReference type="PANTHER" id="PTHR44591">
    <property type="entry name" value="STRESS RESPONSE REGULATOR PROTEIN 1"/>
    <property type="match status" value="1"/>
</dbReference>
<dbReference type="GO" id="GO:0000160">
    <property type="term" value="P:phosphorelay signal transduction system"/>
    <property type="evidence" value="ECO:0007669"/>
    <property type="project" value="InterPro"/>
</dbReference>
<evidence type="ECO:0000256" key="2">
    <source>
        <dbReference type="PROSITE-ProRule" id="PRU00169"/>
    </source>
</evidence>
<organism evidence="4">
    <name type="scientific">Desulfurivibrio alkaliphilus</name>
    <dbReference type="NCBI Taxonomy" id="427923"/>
    <lineage>
        <taxon>Bacteria</taxon>
        <taxon>Pseudomonadati</taxon>
        <taxon>Thermodesulfobacteriota</taxon>
        <taxon>Desulfobulbia</taxon>
        <taxon>Desulfobulbales</taxon>
        <taxon>Desulfobulbaceae</taxon>
        <taxon>Desulfurivibrio</taxon>
    </lineage>
</organism>
<evidence type="ECO:0000259" key="3">
    <source>
        <dbReference type="PROSITE" id="PS50110"/>
    </source>
</evidence>
<feature type="modified residue" description="4-aspartylphosphate" evidence="2">
    <location>
        <position position="65"/>
    </location>
</feature>
<comment type="caution">
    <text evidence="4">The sequence shown here is derived from an EMBL/GenBank/DDBJ whole genome shotgun (WGS) entry which is preliminary data.</text>
</comment>
<accession>A0A7C2XN33</accession>
<dbReference type="InterPro" id="IPR050595">
    <property type="entry name" value="Bact_response_regulator"/>
</dbReference>
<proteinExistence type="predicted"/>
<dbReference type="SUPFAM" id="SSF52172">
    <property type="entry name" value="CheY-like"/>
    <property type="match status" value="1"/>
</dbReference>
<dbReference type="PROSITE" id="PS50110">
    <property type="entry name" value="RESPONSE_REGULATORY"/>
    <property type="match status" value="1"/>
</dbReference>
<protein>
    <submittedName>
        <fullName evidence="4">Response regulator</fullName>
    </submittedName>
</protein>
<keyword evidence="1 2" id="KW-0597">Phosphoprotein</keyword>
<dbReference type="PANTHER" id="PTHR44591:SF3">
    <property type="entry name" value="RESPONSE REGULATORY DOMAIN-CONTAINING PROTEIN"/>
    <property type="match status" value="1"/>
</dbReference>
<feature type="domain" description="Response regulatory" evidence="3">
    <location>
        <begin position="16"/>
        <end position="130"/>
    </location>
</feature>
<evidence type="ECO:0000256" key="1">
    <source>
        <dbReference type="ARBA" id="ARBA00022553"/>
    </source>
</evidence>
<dbReference type="SMART" id="SM00448">
    <property type="entry name" value="REC"/>
    <property type="match status" value="1"/>
</dbReference>
<dbReference type="AlphaFoldDB" id="A0A7C2XN33"/>
<name>A0A7C2XN33_9BACT</name>
<gene>
    <name evidence="4" type="ORF">ENN98_06730</name>
</gene>
<dbReference type="EMBL" id="DSDS01000150">
    <property type="protein sequence ID" value="HET98372.1"/>
    <property type="molecule type" value="Genomic_DNA"/>
</dbReference>
<dbReference type="Proteomes" id="UP000885986">
    <property type="component" value="Unassembled WGS sequence"/>
</dbReference>